<dbReference type="PANTHER" id="PTHR12131:SF7">
    <property type="entry name" value="EXOSOME RNA HELICASE MTR4"/>
    <property type="match status" value="1"/>
</dbReference>
<dbReference type="AlphaFoldDB" id="A0A915DET4"/>
<keyword evidence="2" id="KW-0378">Hydrolase</keyword>
<dbReference type="GO" id="GO:0016787">
    <property type="term" value="F:hydrolase activity"/>
    <property type="evidence" value="ECO:0007669"/>
    <property type="project" value="UniProtKB-KW"/>
</dbReference>
<evidence type="ECO:0000313" key="5">
    <source>
        <dbReference type="Proteomes" id="UP000887574"/>
    </source>
</evidence>
<dbReference type="GO" id="GO:0005524">
    <property type="term" value="F:ATP binding"/>
    <property type="evidence" value="ECO:0007669"/>
    <property type="project" value="UniProtKB-KW"/>
</dbReference>
<reference evidence="6" key="1">
    <citation type="submission" date="2022-11" db="UniProtKB">
        <authorList>
            <consortium name="WormBaseParasite"/>
        </authorList>
    </citation>
    <scope>IDENTIFICATION</scope>
</reference>
<keyword evidence="3" id="KW-0347">Helicase</keyword>
<protein>
    <submittedName>
        <fullName evidence="6">Uncharacterized protein</fullName>
    </submittedName>
</protein>
<dbReference type="PANTHER" id="PTHR12131">
    <property type="entry name" value="ATP-DEPENDENT RNA AND DNA HELICASE"/>
    <property type="match status" value="1"/>
</dbReference>
<evidence type="ECO:0000256" key="1">
    <source>
        <dbReference type="ARBA" id="ARBA00022741"/>
    </source>
</evidence>
<keyword evidence="4" id="KW-0067">ATP-binding</keyword>
<evidence type="ECO:0000313" key="6">
    <source>
        <dbReference type="WBParaSite" id="jg19158"/>
    </source>
</evidence>
<dbReference type="Proteomes" id="UP000887574">
    <property type="component" value="Unplaced"/>
</dbReference>
<keyword evidence="1" id="KW-0547">Nucleotide-binding</keyword>
<evidence type="ECO:0000256" key="3">
    <source>
        <dbReference type="ARBA" id="ARBA00022806"/>
    </source>
</evidence>
<dbReference type="Gene3D" id="3.40.50.300">
    <property type="entry name" value="P-loop containing nucleotide triphosphate hydrolases"/>
    <property type="match status" value="2"/>
</dbReference>
<proteinExistence type="predicted"/>
<dbReference type="GO" id="GO:0005634">
    <property type="term" value="C:nucleus"/>
    <property type="evidence" value="ECO:0007669"/>
    <property type="project" value="TreeGrafter"/>
</dbReference>
<evidence type="ECO:0000256" key="4">
    <source>
        <dbReference type="ARBA" id="ARBA00022840"/>
    </source>
</evidence>
<dbReference type="GO" id="GO:0004386">
    <property type="term" value="F:helicase activity"/>
    <property type="evidence" value="ECO:0007669"/>
    <property type="project" value="UniProtKB-KW"/>
</dbReference>
<dbReference type="InterPro" id="IPR027417">
    <property type="entry name" value="P-loop_NTPase"/>
</dbReference>
<dbReference type="WBParaSite" id="jg19158">
    <property type="protein sequence ID" value="jg19158"/>
    <property type="gene ID" value="jg19158"/>
</dbReference>
<accession>A0A915DET4</accession>
<name>A0A915DET4_9BILA</name>
<keyword evidence="5" id="KW-1185">Reference proteome</keyword>
<evidence type="ECO:0000256" key="2">
    <source>
        <dbReference type="ARBA" id="ARBA00022801"/>
    </source>
</evidence>
<dbReference type="InterPro" id="IPR050699">
    <property type="entry name" value="RNA-DNA_Helicase"/>
</dbReference>
<dbReference type="GO" id="GO:0000460">
    <property type="term" value="P:maturation of 5.8S rRNA"/>
    <property type="evidence" value="ECO:0007669"/>
    <property type="project" value="TreeGrafter"/>
</dbReference>
<sequence length="132" mass="15214">MRDKERGVVWEEAIYTNISYFCRQCALCFLSATIPNARQFAESICYLHHQPCHVVYTDYRPTPLQHFLYSAGSDGLYEVVDVQGRFREDQFAKAMSFLAEKGDQPRMSGPGGSSNIVKIIRTIKEQDMFFDK</sequence>
<organism evidence="5 6">
    <name type="scientific">Ditylenchus dipsaci</name>
    <dbReference type="NCBI Taxonomy" id="166011"/>
    <lineage>
        <taxon>Eukaryota</taxon>
        <taxon>Metazoa</taxon>
        <taxon>Ecdysozoa</taxon>
        <taxon>Nematoda</taxon>
        <taxon>Chromadorea</taxon>
        <taxon>Rhabditida</taxon>
        <taxon>Tylenchina</taxon>
        <taxon>Tylenchomorpha</taxon>
        <taxon>Sphaerularioidea</taxon>
        <taxon>Anguinidae</taxon>
        <taxon>Anguininae</taxon>
        <taxon>Ditylenchus</taxon>
    </lineage>
</organism>